<sequence length="26" mass="3104">MQFEQLVKSVQWAINNYGTTRESLLF</sequence>
<evidence type="ECO:0000313" key="1">
    <source>
        <dbReference type="EMBL" id="SVD78739.1"/>
    </source>
</evidence>
<organism evidence="1">
    <name type="scientific">marine metagenome</name>
    <dbReference type="NCBI Taxonomy" id="408172"/>
    <lineage>
        <taxon>unclassified sequences</taxon>
        <taxon>metagenomes</taxon>
        <taxon>ecological metagenomes</taxon>
    </lineage>
</organism>
<proteinExistence type="predicted"/>
<feature type="non-terminal residue" evidence="1">
    <location>
        <position position="26"/>
    </location>
</feature>
<reference evidence="1" key="1">
    <citation type="submission" date="2018-05" db="EMBL/GenBank/DDBJ databases">
        <authorList>
            <person name="Lanie J.A."/>
            <person name="Ng W.-L."/>
            <person name="Kazmierczak K.M."/>
            <person name="Andrzejewski T.M."/>
            <person name="Davidsen T.M."/>
            <person name="Wayne K.J."/>
            <person name="Tettelin H."/>
            <person name="Glass J.I."/>
            <person name="Rusch D."/>
            <person name="Podicherti R."/>
            <person name="Tsui H.-C.T."/>
            <person name="Winkler M.E."/>
        </authorList>
    </citation>
    <scope>NUCLEOTIDE SEQUENCE</scope>
</reference>
<dbReference type="AlphaFoldDB" id="A0A382Y6T5"/>
<name>A0A382Y6T5_9ZZZZ</name>
<gene>
    <name evidence="1" type="ORF">METZ01_LOCUS431593</name>
</gene>
<protein>
    <submittedName>
        <fullName evidence="1">Uncharacterized protein</fullName>
    </submittedName>
</protein>
<dbReference type="EMBL" id="UINC01173246">
    <property type="protein sequence ID" value="SVD78739.1"/>
    <property type="molecule type" value="Genomic_DNA"/>
</dbReference>
<accession>A0A382Y6T5</accession>